<dbReference type="KEGG" id="phs:C2L64_39745"/>
<keyword evidence="3" id="KW-1185">Reference proteome</keyword>
<dbReference type="InterPro" id="IPR046880">
    <property type="entry name" value="TPR-S"/>
</dbReference>
<dbReference type="RefSeq" id="WP_007583778.1">
    <property type="nucleotide sequence ID" value="NZ_AKAU01000101.1"/>
</dbReference>
<accession>A0AAJ4STY5</accession>
<dbReference type="EMBL" id="CP026107">
    <property type="protein sequence ID" value="AUT74388.1"/>
    <property type="molecule type" value="Genomic_DNA"/>
</dbReference>
<dbReference type="Proteomes" id="UP000236649">
    <property type="component" value="Chromosome 3"/>
</dbReference>
<evidence type="ECO:0000313" key="1">
    <source>
        <dbReference type="EMBL" id="AUT74388.1"/>
    </source>
</evidence>
<reference evidence="1 4" key="2">
    <citation type="submission" date="2018-01" db="EMBL/GenBank/DDBJ databases">
        <title>Species boundaries and ecological features among Paraburkholderia terrae DSMZ17804T, P. hospita DSMZ17164T and P. caribensis DSMZ13236T.</title>
        <authorList>
            <person name="Pratama A.A."/>
        </authorList>
    </citation>
    <scope>NUCLEOTIDE SEQUENCE [LARGE SCALE GENOMIC DNA]</scope>
    <source>
        <strain evidence="1 4">DSM 17164</strain>
    </source>
</reference>
<dbReference type="EMBL" id="AKAU01000101">
    <property type="protein sequence ID" value="EIM99300.1"/>
    <property type="molecule type" value="Genomic_DNA"/>
</dbReference>
<evidence type="ECO:0000313" key="2">
    <source>
        <dbReference type="EMBL" id="EIM99300.1"/>
    </source>
</evidence>
<dbReference type="Gene3D" id="1.25.40.10">
    <property type="entry name" value="Tetratricopeptide repeat domain"/>
    <property type="match status" value="1"/>
</dbReference>
<protein>
    <recommendedName>
        <fullName evidence="5">DUF4071 domain-containing protein</fullName>
    </recommendedName>
</protein>
<evidence type="ECO:0000313" key="3">
    <source>
        <dbReference type="Proteomes" id="UP000004980"/>
    </source>
</evidence>
<dbReference type="GeneID" id="55534434"/>
<dbReference type="InterPro" id="IPR011990">
    <property type="entry name" value="TPR-like_helical_dom_sf"/>
</dbReference>
<dbReference type="AlphaFoldDB" id="A0AAJ4STY5"/>
<reference evidence="2 3" key="1">
    <citation type="journal article" date="2012" name="J. Bacteriol.">
        <title>Draft Genome Sequence of the Soil Bacterium Burkholderia terrae Strain BS001, Which Interacts with Fungal Surface Structures.</title>
        <authorList>
            <person name="Nazir R."/>
            <person name="Hansen M.A."/>
            <person name="Sorensen S."/>
            <person name="van Elsas J.D."/>
        </authorList>
    </citation>
    <scope>NUCLEOTIDE SEQUENCE [LARGE SCALE GENOMIC DNA]</scope>
    <source>
        <strain evidence="2 3">BS001</strain>
    </source>
</reference>
<sequence length="673" mass="74934">MPRAFVIRGFGKHRDSSGNEIDFDRVDADLITPAIERCNLVGGTTGQIVEAGNIRVDMFALIVEADVVICDVTVHNANVFYELGIRHAMRKKHTILIKGDPTQDKTPFDLLTDRYLKYPIENPGSALDNLVDAIHASVNGHRETDSPVFQMLPTLPETDTNEICVSPIEVGEEVGCAEAAADKGWLRLLADELEGERFEMSALERVARAQWALGDYDGARKNWETLKNARPDDVEPNLALANIYERISHKTSQARLLEASNQCIRSVLANTRTPLPERAEALALHGRNLKTLWRVEFRDAATREERRTRALDGKLRESFEAYRRAFYVDLNSFYPGIAALQMGTILRSFADDPAWSDLFEGNETEARRYKEDLDTQLPSLRHIVQVSAANAKERETGDDRMWAAITAADLLFLSRPDVLDAADVRRVTQAYRDAIPANKRFAWDATKGQLKLFADLGIKAELAAEVIDKLDSRFETETVKPVHLVVFSGHTVDTAQSPQPRFPADKEAQAKALIEAKINALQKPDEEMVILASAAPGADILAHEVCQHLGVRRVLCLPMPNDVVVGETFNGYDDAWRERFFAVVNASEGATLVLGNSAGLPRWLRRKNASVWERGNKWVMRLAQSWGAKRVTLLAMWDGTDTGESSAGTAYMVKLARDSGAFALESIDTKQLI</sequence>
<evidence type="ECO:0000313" key="4">
    <source>
        <dbReference type="Proteomes" id="UP000236649"/>
    </source>
</evidence>
<dbReference type="Proteomes" id="UP000004980">
    <property type="component" value="Unassembled WGS sequence"/>
</dbReference>
<evidence type="ECO:0008006" key="5">
    <source>
        <dbReference type="Google" id="ProtNLM"/>
    </source>
</evidence>
<gene>
    <name evidence="1" type="ORF">C2L64_39745</name>
    <name evidence="2" type="ORF">WQE_19379</name>
</gene>
<organism evidence="1 4">
    <name type="scientific">Paraburkholderia hospita</name>
    <dbReference type="NCBI Taxonomy" id="169430"/>
    <lineage>
        <taxon>Bacteria</taxon>
        <taxon>Pseudomonadati</taxon>
        <taxon>Pseudomonadota</taxon>
        <taxon>Betaproteobacteria</taxon>
        <taxon>Burkholderiales</taxon>
        <taxon>Burkholderiaceae</taxon>
        <taxon>Paraburkholderia</taxon>
    </lineage>
</organism>
<dbReference type="Pfam" id="PF20308">
    <property type="entry name" value="TPR-S"/>
    <property type="match status" value="1"/>
</dbReference>
<proteinExistence type="predicted"/>
<name>A0AAJ4STY5_9BURK</name>